<comment type="caution">
    <text evidence="2">The sequence shown here is derived from an EMBL/GenBank/DDBJ whole genome shotgun (WGS) entry which is preliminary data.</text>
</comment>
<evidence type="ECO:0000256" key="1">
    <source>
        <dbReference type="SAM" id="SignalP"/>
    </source>
</evidence>
<evidence type="ECO:0000313" key="2">
    <source>
        <dbReference type="EMBL" id="MFH6983257.1"/>
    </source>
</evidence>
<dbReference type="PROSITE" id="PS51257">
    <property type="entry name" value="PROKAR_LIPOPROTEIN"/>
    <property type="match status" value="1"/>
</dbReference>
<name>A0ABW7N798_9BACT</name>
<sequence>MKNIKLSVWALLSSFFILSTTSCEPNDEPDPDGGEEGWSGYVVGLRATEGDVSADYIVSVDDLMSGVITSEGQGIEQSGWSYYTAVGDNYLSIGYTLNECIGYKVDAGELYLNSKFVFERIDCVGPLEGDSFLAIGAPWGGGSYDCQLQVVDAGDVAITKTVKHPIYESYFYVDSLDEEVRLNAWPTSTHLAGDKLYVSFYPLHGTSWETPLVDKAYVTVYSYPGLEYIKTFEDDRTSPIGYYGGQPSLVTTESGDIYTISSSSYFAGFTHVSQPSGVLRIKAGATEFDQDYFFNVEEDYGYKIQNAVYAGGGKAVARISDPESDTGREVQWAGFGNFDVMEVAVIDLEARTLTRVSEIPVHAGQYQTPYLVEDGKVYMSIRQNETGKAYVYRIDPETATAERGAEIDGIELQGIFKHN</sequence>
<dbReference type="Pfam" id="PF14298">
    <property type="entry name" value="DUF4374"/>
    <property type="match status" value="1"/>
</dbReference>
<dbReference type="Proteomes" id="UP001610063">
    <property type="component" value="Unassembled WGS sequence"/>
</dbReference>
<accession>A0ABW7N798</accession>
<gene>
    <name evidence="2" type="ORF">ACHKAR_07405</name>
</gene>
<dbReference type="InterPro" id="IPR025401">
    <property type="entry name" value="DUF4374"/>
</dbReference>
<evidence type="ECO:0000313" key="3">
    <source>
        <dbReference type="Proteomes" id="UP001610063"/>
    </source>
</evidence>
<keyword evidence="3" id="KW-1185">Reference proteome</keyword>
<dbReference type="RefSeq" id="WP_395416816.1">
    <property type="nucleotide sequence ID" value="NZ_JBIPKE010000014.1"/>
</dbReference>
<organism evidence="2 3">
    <name type="scientific">Marinoscillum luteum</name>
    <dbReference type="NCBI Taxonomy" id="861051"/>
    <lineage>
        <taxon>Bacteria</taxon>
        <taxon>Pseudomonadati</taxon>
        <taxon>Bacteroidota</taxon>
        <taxon>Cytophagia</taxon>
        <taxon>Cytophagales</taxon>
        <taxon>Reichenbachiellaceae</taxon>
        <taxon>Marinoscillum</taxon>
    </lineage>
</organism>
<reference evidence="2 3" key="1">
    <citation type="journal article" date="2013" name="Int. J. Syst. Evol. Microbiol.">
        <title>Marinoscillum luteum sp. nov., isolated from marine sediment.</title>
        <authorList>
            <person name="Cha I.T."/>
            <person name="Park S.J."/>
            <person name="Kim S.J."/>
            <person name="Kim J.G."/>
            <person name="Jung M.Y."/>
            <person name="Shin K.S."/>
            <person name="Kwon K.K."/>
            <person name="Yang S.H."/>
            <person name="Seo Y.S."/>
            <person name="Rhee S.K."/>
        </authorList>
    </citation>
    <scope>NUCLEOTIDE SEQUENCE [LARGE SCALE GENOMIC DNA]</scope>
    <source>
        <strain evidence="2 3">KCTC 23939</strain>
    </source>
</reference>
<feature type="signal peptide" evidence="1">
    <location>
        <begin position="1"/>
        <end position="25"/>
    </location>
</feature>
<keyword evidence="1" id="KW-0732">Signal</keyword>
<protein>
    <submittedName>
        <fullName evidence="2">DUF4374 domain-containing protein</fullName>
    </submittedName>
</protein>
<feature type="chain" id="PRO_5046245056" evidence="1">
    <location>
        <begin position="26"/>
        <end position="419"/>
    </location>
</feature>
<proteinExistence type="predicted"/>
<dbReference type="EMBL" id="JBIPKE010000014">
    <property type="protein sequence ID" value="MFH6983257.1"/>
    <property type="molecule type" value="Genomic_DNA"/>
</dbReference>